<keyword evidence="5 6" id="KW-0456">Lyase</keyword>
<evidence type="ECO:0000256" key="5">
    <source>
        <dbReference type="ARBA" id="ARBA00023239"/>
    </source>
</evidence>
<evidence type="ECO:0000256" key="2">
    <source>
        <dbReference type="ARBA" id="ARBA00006333"/>
    </source>
</evidence>
<name>A0A4Y7PM19_9AGAM</name>
<dbReference type="Proteomes" id="UP000294933">
    <property type="component" value="Unassembled WGS sequence"/>
</dbReference>
<dbReference type="SUPFAM" id="SSF48576">
    <property type="entry name" value="Terpenoid synthases"/>
    <property type="match status" value="1"/>
</dbReference>
<dbReference type="STRING" id="50990.A0A4Y7PM19"/>
<dbReference type="AlphaFoldDB" id="A0A4Y7PM19"/>
<sequence length="359" mass="41291">MSSPVAFFIPDTLRSWPWPRRLNPYYDICKAESSSWCESFKAFSPKAQNAFNRCNFNLLASLAFPRLNKDGCRVGCDLMNLFFVFDEYSDVATENGAREQADIIMDALRNPHKTRSAKEWIGGEITRQFWENAVKTATVTAQRRFIDTFQLYTDSVVQQAQDRDHHLIRDIKSYFEVRRDTIGAKPSFAILEIHMNLPDKVLQDTVIQRLTAACIDMLIIGNDLCSYNVEQARGDDGHNLVTIAKHELKTDLDGSLKWISKLHDNLADQFLADFANVPSFGDRDLDAQVATYVDGLGNWVRANDSWSFESQRYFGKKGTEIEESRWVTLLPKVKRQTGLYQLFMSSLWRLLGYFMYPKA</sequence>
<dbReference type="Pfam" id="PF19086">
    <property type="entry name" value="Terpene_syn_C_2"/>
    <property type="match status" value="1"/>
</dbReference>
<proteinExistence type="inferred from homology"/>
<evidence type="ECO:0000256" key="1">
    <source>
        <dbReference type="ARBA" id="ARBA00001946"/>
    </source>
</evidence>
<evidence type="ECO:0000256" key="6">
    <source>
        <dbReference type="RuleBase" id="RU366034"/>
    </source>
</evidence>
<comment type="similarity">
    <text evidence="2 6">Belongs to the terpene synthase family.</text>
</comment>
<dbReference type="GO" id="GO:0008299">
    <property type="term" value="P:isoprenoid biosynthetic process"/>
    <property type="evidence" value="ECO:0007669"/>
    <property type="project" value="UniProtKB-ARBA"/>
</dbReference>
<evidence type="ECO:0000256" key="4">
    <source>
        <dbReference type="ARBA" id="ARBA00022842"/>
    </source>
</evidence>
<comment type="cofactor">
    <cofactor evidence="1 6">
        <name>Mg(2+)</name>
        <dbReference type="ChEBI" id="CHEBI:18420"/>
    </cofactor>
</comment>
<accession>A0A4Y7PM19</accession>
<evidence type="ECO:0000313" key="7">
    <source>
        <dbReference type="EMBL" id="TDL15490.1"/>
    </source>
</evidence>
<dbReference type="VEuPathDB" id="FungiDB:BD410DRAFT_732664"/>
<keyword evidence="4 6" id="KW-0460">Magnesium</keyword>
<dbReference type="SFLD" id="SFLDG01020">
    <property type="entry name" value="Terpene_Cyclase_Like_2"/>
    <property type="match status" value="1"/>
</dbReference>
<organism evidence="7 8">
    <name type="scientific">Rickenella mellea</name>
    <dbReference type="NCBI Taxonomy" id="50990"/>
    <lineage>
        <taxon>Eukaryota</taxon>
        <taxon>Fungi</taxon>
        <taxon>Dikarya</taxon>
        <taxon>Basidiomycota</taxon>
        <taxon>Agaricomycotina</taxon>
        <taxon>Agaricomycetes</taxon>
        <taxon>Hymenochaetales</taxon>
        <taxon>Rickenellaceae</taxon>
        <taxon>Rickenella</taxon>
    </lineage>
</organism>
<reference evidence="7 8" key="1">
    <citation type="submission" date="2018-06" db="EMBL/GenBank/DDBJ databases">
        <title>A transcriptomic atlas of mushroom development highlights an independent origin of complex multicellularity.</title>
        <authorList>
            <consortium name="DOE Joint Genome Institute"/>
            <person name="Krizsan K."/>
            <person name="Almasi E."/>
            <person name="Merenyi Z."/>
            <person name="Sahu N."/>
            <person name="Viragh M."/>
            <person name="Koszo T."/>
            <person name="Mondo S."/>
            <person name="Kiss B."/>
            <person name="Balint B."/>
            <person name="Kues U."/>
            <person name="Barry K."/>
            <person name="Hegedus J.C."/>
            <person name="Henrissat B."/>
            <person name="Johnson J."/>
            <person name="Lipzen A."/>
            <person name="Ohm R."/>
            <person name="Nagy I."/>
            <person name="Pangilinan J."/>
            <person name="Yan J."/>
            <person name="Xiong Y."/>
            <person name="Grigoriev I.V."/>
            <person name="Hibbett D.S."/>
            <person name="Nagy L.G."/>
        </authorList>
    </citation>
    <scope>NUCLEOTIDE SEQUENCE [LARGE SCALE GENOMIC DNA]</scope>
    <source>
        <strain evidence="7 8">SZMC22713</strain>
    </source>
</reference>
<dbReference type="EMBL" id="ML170273">
    <property type="protein sequence ID" value="TDL15490.1"/>
    <property type="molecule type" value="Genomic_DNA"/>
</dbReference>
<keyword evidence="8" id="KW-1185">Reference proteome</keyword>
<dbReference type="InterPro" id="IPR008949">
    <property type="entry name" value="Isoprenoid_synthase_dom_sf"/>
</dbReference>
<dbReference type="SFLD" id="SFLDS00005">
    <property type="entry name" value="Isoprenoid_Synthase_Type_I"/>
    <property type="match status" value="1"/>
</dbReference>
<dbReference type="PANTHER" id="PTHR35201:SF4">
    <property type="entry name" value="BETA-PINACENE SYNTHASE-RELATED"/>
    <property type="match status" value="1"/>
</dbReference>
<dbReference type="EC" id="4.2.3.-" evidence="6"/>
<dbReference type="Gene3D" id="1.10.600.10">
    <property type="entry name" value="Farnesyl Diphosphate Synthase"/>
    <property type="match status" value="1"/>
</dbReference>
<dbReference type="PANTHER" id="PTHR35201">
    <property type="entry name" value="TERPENE SYNTHASE"/>
    <property type="match status" value="1"/>
</dbReference>
<dbReference type="GO" id="GO:0046872">
    <property type="term" value="F:metal ion binding"/>
    <property type="evidence" value="ECO:0007669"/>
    <property type="project" value="UniProtKB-KW"/>
</dbReference>
<evidence type="ECO:0000313" key="8">
    <source>
        <dbReference type="Proteomes" id="UP000294933"/>
    </source>
</evidence>
<gene>
    <name evidence="7" type="ORF">BD410DRAFT_732664</name>
</gene>
<keyword evidence="3 6" id="KW-0479">Metal-binding</keyword>
<dbReference type="InterPro" id="IPR034686">
    <property type="entry name" value="Terpene_cyclase-like_2"/>
</dbReference>
<dbReference type="OrthoDB" id="6486656at2759"/>
<dbReference type="GO" id="GO:0010333">
    <property type="term" value="F:terpene synthase activity"/>
    <property type="evidence" value="ECO:0007669"/>
    <property type="project" value="InterPro"/>
</dbReference>
<evidence type="ECO:0000256" key="3">
    <source>
        <dbReference type="ARBA" id="ARBA00022723"/>
    </source>
</evidence>
<protein>
    <recommendedName>
        <fullName evidence="6">Terpene synthase</fullName>
        <ecNumber evidence="6">4.2.3.-</ecNumber>
    </recommendedName>
</protein>